<accession>A0A1I4I149</accession>
<protein>
    <submittedName>
        <fullName evidence="3">S-layer homology domain-containing protein</fullName>
    </submittedName>
</protein>
<dbReference type="Proteomes" id="UP000181969">
    <property type="component" value="Unassembled WGS sequence"/>
</dbReference>
<evidence type="ECO:0000313" key="3">
    <source>
        <dbReference type="EMBL" id="SFL47787.1"/>
    </source>
</evidence>
<evidence type="ECO:0000259" key="2">
    <source>
        <dbReference type="Pfam" id="PF00395"/>
    </source>
</evidence>
<dbReference type="RefSeq" id="WP_143069105.1">
    <property type="nucleotide sequence ID" value="NZ_FOTJ01000012.1"/>
</dbReference>
<name>A0A1I4I149_9LACT</name>
<evidence type="ECO:0000256" key="1">
    <source>
        <dbReference type="SAM" id="SignalP"/>
    </source>
</evidence>
<keyword evidence="1" id="KW-0732">Signal</keyword>
<dbReference type="EMBL" id="FOTJ01000012">
    <property type="protein sequence ID" value="SFL47787.1"/>
    <property type="molecule type" value="Genomic_DNA"/>
</dbReference>
<feature type="domain" description="SLH" evidence="2">
    <location>
        <begin position="59"/>
        <end position="85"/>
    </location>
</feature>
<gene>
    <name evidence="3" type="ORF">SAMN05216438_1121</name>
</gene>
<dbReference type="Pfam" id="PF00395">
    <property type="entry name" value="SLH"/>
    <property type="match status" value="1"/>
</dbReference>
<dbReference type="AlphaFoldDB" id="A0A1I4I149"/>
<feature type="signal peptide" evidence="1">
    <location>
        <begin position="1"/>
        <end position="22"/>
    </location>
</feature>
<evidence type="ECO:0000313" key="4">
    <source>
        <dbReference type="Proteomes" id="UP000181969"/>
    </source>
</evidence>
<organism evidence="3 4">
    <name type="scientific">Lactococcus garvieae</name>
    <dbReference type="NCBI Taxonomy" id="1363"/>
    <lineage>
        <taxon>Bacteria</taxon>
        <taxon>Bacillati</taxon>
        <taxon>Bacillota</taxon>
        <taxon>Bacilli</taxon>
        <taxon>Lactobacillales</taxon>
        <taxon>Streptococcaceae</taxon>
        <taxon>Lactococcus</taxon>
    </lineage>
</organism>
<feature type="non-terminal residue" evidence="3">
    <location>
        <position position="88"/>
    </location>
</feature>
<reference evidence="3 4" key="1">
    <citation type="submission" date="2016-10" db="EMBL/GenBank/DDBJ databases">
        <authorList>
            <person name="de Groot N.N."/>
        </authorList>
    </citation>
    <scope>NUCLEOTIDE SEQUENCE [LARGE SCALE GENOMIC DNA]</scope>
    <source>
        <strain evidence="3 4">M79</strain>
    </source>
</reference>
<dbReference type="InterPro" id="IPR001119">
    <property type="entry name" value="SLH_dom"/>
</dbReference>
<proteinExistence type="predicted"/>
<feature type="chain" id="PRO_5038727216" evidence="1">
    <location>
        <begin position="23"/>
        <end position="88"/>
    </location>
</feature>
<sequence length="88" mass="9808">MKKHQKFFFLSALLLVCAQSFAVMPKVSASNEKGTSSKSSLPKVSVSLRPLPVKYSGQPFKDISRSIYKNYINEIYRLGITTGYTPTS</sequence>